<evidence type="ECO:0000313" key="7">
    <source>
        <dbReference type="EMBL" id="ELR20153.1"/>
    </source>
</evidence>
<reference evidence="7 8" key="1">
    <citation type="journal article" date="2013" name="Genome Biol.">
        <title>Genome of Acanthamoeba castellanii highlights extensive lateral gene transfer and early evolution of tyrosine kinase signaling.</title>
        <authorList>
            <person name="Clarke M."/>
            <person name="Lohan A.J."/>
            <person name="Liu B."/>
            <person name="Lagkouvardos I."/>
            <person name="Roy S."/>
            <person name="Zafar N."/>
            <person name="Bertelli C."/>
            <person name="Schilde C."/>
            <person name="Kianianmomeni A."/>
            <person name="Burglin T.R."/>
            <person name="Frech C."/>
            <person name="Turcotte B."/>
            <person name="Kopec K.O."/>
            <person name="Synnott J.M."/>
            <person name="Choo C."/>
            <person name="Paponov I."/>
            <person name="Finkler A."/>
            <person name="Soon Heng Tan C."/>
            <person name="Hutchins A.P."/>
            <person name="Weinmeier T."/>
            <person name="Rattei T."/>
            <person name="Chu J.S."/>
            <person name="Gimenez G."/>
            <person name="Irimia M."/>
            <person name="Rigden D.J."/>
            <person name="Fitzpatrick D.A."/>
            <person name="Lorenzo-Morales J."/>
            <person name="Bateman A."/>
            <person name="Chiu C.H."/>
            <person name="Tang P."/>
            <person name="Hegemann P."/>
            <person name="Fromm H."/>
            <person name="Raoult D."/>
            <person name="Greub G."/>
            <person name="Miranda-Saavedra D."/>
            <person name="Chen N."/>
            <person name="Nash P."/>
            <person name="Ginger M.L."/>
            <person name="Horn M."/>
            <person name="Schaap P."/>
            <person name="Caler L."/>
            <person name="Loftus B."/>
        </authorList>
    </citation>
    <scope>NUCLEOTIDE SEQUENCE [LARGE SCALE GENOMIC DNA]</scope>
    <source>
        <strain evidence="7 8">Neff</strain>
    </source>
</reference>
<dbReference type="AlphaFoldDB" id="L8H5Z5"/>
<feature type="signal peptide" evidence="6">
    <location>
        <begin position="1"/>
        <end position="26"/>
    </location>
</feature>
<dbReference type="Gene3D" id="1.20.120.980">
    <property type="entry name" value="Serine carboxypeptidase S28, SKS domain"/>
    <property type="match status" value="1"/>
</dbReference>
<name>L8H5Z5_ACACF</name>
<evidence type="ECO:0000256" key="2">
    <source>
        <dbReference type="ARBA" id="ARBA00022670"/>
    </source>
</evidence>
<dbReference type="RefSeq" id="XP_004342263.1">
    <property type="nucleotide sequence ID" value="XM_004342214.1"/>
</dbReference>
<organism evidence="7 8">
    <name type="scientific">Acanthamoeba castellanii (strain ATCC 30010 / Neff)</name>
    <dbReference type="NCBI Taxonomy" id="1257118"/>
    <lineage>
        <taxon>Eukaryota</taxon>
        <taxon>Amoebozoa</taxon>
        <taxon>Discosea</taxon>
        <taxon>Longamoebia</taxon>
        <taxon>Centramoebida</taxon>
        <taxon>Acanthamoebidae</taxon>
        <taxon>Acanthamoeba</taxon>
    </lineage>
</organism>
<dbReference type="KEGG" id="acan:ACA1_116140"/>
<dbReference type="GO" id="GO:0031982">
    <property type="term" value="C:vesicle"/>
    <property type="evidence" value="ECO:0007669"/>
    <property type="project" value="TreeGrafter"/>
</dbReference>
<dbReference type="InterPro" id="IPR008758">
    <property type="entry name" value="Peptidase_S28"/>
</dbReference>
<keyword evidence="5" id="KW-0325">Glycoprotein</keyword>
<keyword evidence="2" id="KW-0645">Protease</keyword>
<dbReference type="InterPro" id="IPR029058">
    <property type="entry name" value="AB_hydrolase_fold"/>
</dbReference>
<dbReference type="GO" id="GO:0008239">
    <property type="term" value="F:dipeptidyl-peptidase activity"/>
    <property type="evidence" value="ECO:0007669"/>
    <property type="project" value="TreeGrafter"/>
</dbReference>
<evidence type="ECO:0000256" key="3">
    <source>
        <dbReference type="ARBA" id="ARBA00022729"/>
    </source>
</evidence>
<dbReference type="FunFam" id="1.20.120.980:FF:000001">
    <property type="entry name" value="Dipeptidyl peptidase 7"/>
    <property type="match status" value="1"/>
</dbReference>
<dbReference type="OrthoDB" id="2130629at2759"/>
<evidence type="ECO:0000256" key="1">
    <source>
        <dbReference type="ARBA" id="ARBA00011079"/>
    </source>
</evidence>
<dbReference type="PANTHER" id="PTHR11010:SF107">
    <property type="entry name" value="DIPEPTIDYL PEPTIDASE 2"/>
    <property type="match status" value="1"/>
</dbReference>
<keyword evidence="4" id="KW-0378">Hydrolase</keyword>
<dbReference type="Proteomes" id="UP000011083">
    <property type="component" value="Unassembled WGS sequence"/>
</dbReference>
<gene>
    <name evidence="7" type="ORF">ACA1_116140</name>
</gene>
<dbReference type="InterPro" id="IPR042269">
    <property type="entry name" value="Ser_carbopepase_S28_SKS"/>
</dbReference>
<dbReference type="VEuPathDB" id="AmoebaDB:ACA1_116140"/>
<dbReference type="Gene3D" id="3.40.50.1820">
    <property type="entry name" value="alpha/beta hydrolase"/>
    <property type="match status" value="1"/>
</dbReference>
<keyword evidence="8" id="KW-1185">Reference proteome</keyword>
<dbReference type="GO" id="GO:0006508">
    <property type="term" value="P:proteolysis"/>
    <property type="evidence" value="ECO:0007669"/>
    <property type="project" value="UniProtKB-KW"/>
</dbReference>
<dbReference type="SUPFAM" id="SSF53474">
    <property type="entry name" value="alpha/beta-Hydrolases"/>
    <property type="match status" value="1"/>
</dbReference>
<dbReference type="EMBL" id="KB007926">
    <property type="protein sequence ID" value="ELR20153.1"/>
    <property type="molecule type" value="Genomic_DNA"/>
</dbReference>
<accession>L8H5Z5</accession>
<evidence type="ECO:0000313" key="8">
    <source>
        <dbReference type="Proteomes" id="UP000011083"/>
    </source>
</evidence>
<dbReference type="Pfam" id="PF05577">
    <property type="entry name" value="Peptidase_S28"/>
    <property type="match status" value="1"/>
</dbReference>
<evidence type="ECO:0000256" key="6">
    <source>
        <dbReference type="SAM" id="SignalP"/>
    </source>
</evidence>
<evidence type="ECO:0000256" key="4">
    <source>
        <dbReference type="ARBA" id="ARBA00022801"/>
    </source>
</evidence>
<proteinExistence type="inferred from homology"/>
<dbReference type="GeneID" id="14920998"/>
<protein>
    <submittedName>
        <fullName evidence="7">Dipeptidyl-peptidase family protein</fullName>
    </submittedName>
</protein>
<feature type="chain" id="PRO_5003990443" evidence="6">
    <location>
        <begin position="27"/>
        <end position="498"/>
    </location>
</feature>
<evidence type="ECO:0000256" key="5">
    <source>
        <dbReference type="ARBA" id="ARBA00023180"/>
    </source>
</evidence>
<dbReference type="PANTHER" id="PTHR11010">
    <property type="entry name" value="PROTEASE S28 PRO-X CARBOXYPEPTIDASE-RELATED"/>
    <property type="match status" value="1"/>
</dbReference>
<dbReference type="GO" id="GO:0070008">
    <property type="term" value="F:serine-type exopeptidase activity"/>
    <property type="evidence" value="ECO:0007669"/>
    <property type="project" value="InterPro"/>
</dbReference>
<sequence length="498" mass="54723">MKASVTPILGAALAVVLVFFSGVAVAGIPTPTENWFDQTIDHFNIETQPATFRQRYLTFSNYWSSANHGGELRRGPIFFYTGNEGDITAFWDNSGFVFELAKSYGALVVFGEHRYYGKTYPFGSGGPDSYSKEHIGYLSVEQALADYATLIEHLKSTLPGASHSPVIAFGGSYGGMLSAWFRMKYPQVVDGALAASAPILWSTNVSSATTGPDSKRPPGYFETVTNDFRAADERCPGLVQQAFAKMLQLAQTPSGLAAIAKQFSLCKNVLPHEVEHLILWVVNAFGNMAMMDYPYPTGFMAPLPAYPIKVACHLMLNNTDDVLRGLAQAAGLYYNSSSPLQCFNIWDEFVECADQTGCGTGPAGQSWDYQACGEIVYYPNTNNVTDMFPPRDWTLADLNAHCQRTWGITPRPTWLKTYTGGENIRYASRIIFSNGLLDPWHGGGFLESLSDSLIAIIIKDGAHHLDLRSSDPRDPPSVVEARNHEARIIGKWLAELQA</sequence>
<keyword evidence="3 6" id="KW-0732">Signal</keyword>
<comment type="similarity">
    <text evidence="1">Belongs to the peptidase S28 family.</text>
</comment>
<dbReference type="OMA" id="FSCCHAV"/>